<feature type="compositionally biased region" description="Basic and acidic residues" evidence="6">
    <location>
        <begin position="1"/>
        <end position="10"/>
    </location>
</feature>
<keyword evidence="4" id="KW-0564">Palmitate</keyword>
<dbReference type="SUPFAM" id="SSF53850">
    <property type="entry name" value="Periplasmic binding protein-like II"/>
    <property type="match status" value="1"/>
</dbReference>
<proteinExistence type="predicted"/>
<evidence type="ECO:0000313" key="7">
    <source>
        <dbReference type="EMBL" id="MFC7406069.1"/>
    </source>
</evidence>
<accession>A0ABW2Q9D6</accession>
<keyword evidence="1" id="KW-1003">Cell membrane</keyword>
<keyword evidence="2" id="KW-0732">Signal</keyword>
<comment type="caution">
    <text evidence="7">The sequence shown here is derived from an EMBL/GenBank/DDBJ whole genome shotgun (WGS) entry which is preliminary data.</text>
</comment>
<dbReference type="Proteomes" id="UP001596455">
    <property type="component" value="Unassembled WGS sequence"/>
</dbReference>
<organism evidence="7 8">
    <name type="scientific">Georgenia alba</name>
    <dbReference type="NCBI Taxonomy" id="2233858"/>
    <lineage>
        <taxon>Bacteria</taxon>
        <taxon>Bacillati</taxon>
        <taxon>Actinomycetota</taxon>
        <taxon>Actinomycetes</taxon>
        <taxon>Micrococcales</taxon>
        <taxon>Bogoriellaceae</taxon>
        <taxon>Georgenia</taxon>
    </lineage>
</organism>
<dbReference type="PROSITE" id="PS51318">
    <property type="entry name" value="TAT"/>
    <property type="match status" value="1"/>
</dbReference>
<dbReference type="InterPro" id="IPR006059">
    <property type="entry name" value="SBP"/>
</dbReference>
<keyword evidence="8" id="KW-1185">Reference proteome</keyword>
<gene>
    <name evidence="7" type="ORF">ACFQQL_13185</name>
</gene>
<reference evidence="8" key="1">
    <citation type="journal article" date="2019" name="Int. J. Syst. Evol. Microbiol.">
        <title>The Global Catalogue of Microorganisms (GCM) 10K type strain sequencing project: providing services to taxonomists for standard genome sequencing and annotation.</title>
        <authorList>
            <consortium name="The Broad Institute Genomics Platform"/>
            <consortium name="The Broad Institute Genome Sequencing Center for Infectious Disease"/>
            <person name="Wu L."/>
            <person name="Ma J."/>
        </authorList>
    </citation>
    <scope>NUCLEOTIDE SEQUENCE [LARGE SCALE GENOMIC DNA]</scope>
    <source>
        <strain evidence="8">JCM 1490</strain>
    </source>
</reference>
<dbReference type="InterPro" id="IPR050490">
    <property type="entry name" value="Bact_solute-bd_prot1"/>
</dbReference>
<evidence type="ECO:0000256" key="6">
    <source>
        <dbReference type="SAM" id="MobiDB-lite"/>
    </source>
</evidence>
<feature type="region of interest" description="Disordered" evidence="6">
    <location>
        <begin position="1"/>
        <end position="20"/>
    </location>
</feature>
<name>A0ABW2Q9D6_9MICO</name>
<dbReference type="PANTHER" id="PTHR43649">
    <property type="entry name" value="ARABINOSE-BINDING PROTEIN-RELATED"/>
    <property type="match status" value="1"/>
</dbReference>
<dbReference type="InterPro" id="IPR006311">
    <property type="entry name" value="TAT_signal"/>
</dbReference>
<evidence type="ECO:0000313" key="8">
    <source>
        <dbReference type="Proteomes" id="UP001596455"/>
    </source>
</evidence>
<keyword evidence="3" id="KW-0472">Membrane</keyword>
<evidence type="ECO:0000256" key="2">
    <source>
        <dbReference type="ARBA" id="ARBA00022729"/>
    </source>
</evidence>
<evidence type="ECO:0000256" key="1">
    <source>
        <dbReference type="ARBA" id="ARBA00022475"/>
    </source>
</evidence>
<evidence type="ECO:0000256" key="3">
    <source>
        <dbReference type="ARBA" id="ARBA00023136"/>
    </source>
</evidence>
<dbReference type="Gene3D" id="3.40.190.10">
    <property type="entry name" value="Periplasmic binding protein-like II"/>
    <property type="match status" value="1"/>
</dbReference>
<protein>
    <submittedName>
        <fullName evidence="7">ABC transporter substrate-binding protein</fullName>
    </submittedName>
</protein>
<evidence type="ECO:0000256" key="4">
    <source>
        <dbReference type="ARBA" id="ARBA00023139"/>
    </source>
</evidence>
<dbReference type="Pfam" id="PF01547">
    <property type="entry name" value="SBP_bac_1"/>
    <property type="match status" value="1"/>
</dbReference>
<dbReference type="PANTHER" id="PTHR43649:SF33">
    <property type="entry name" value="POLYGALACTURONAN_RHAMNOGALACTURONAN-BINDING PROTEIN YTCQ"/>
    <property type="match status" value="1"/>
</dbReference>
<sequence length="462" mass="49040">MVEPRPDRARASMRPPGPGLTRRGFLLGSSALGLASVAGCGAMAAGENVNAAPTIAPADGPVTLTYWAWLKDLQRVCDIFNDTQDRIRVEAAWIPGGDGGGYAKILSAVAAGGGPDIAQVELRSVPEFALAGALVELSRYGAADHESAFDPGAWSQVAVGDSVWAIPQDTGPGAFFYNREMLEEIGGAPPATWPEWRELAQEVKGSGNSRWIATLDPGDGSFPVFVAMQAGAQWFRPEGDGWIIDMAGDATLEVAEFWDGVIADELVGTGYGPFTTPWMAAAGQNQILSYTGGSWGDALIEGVPDGAGRWAVAPMPRWEDMGFASAMLGGSSAAVMAHSEHPAEALEFLVWMCTDPAGIDAMVEFSGIGWSPAADYIGAVREQPSEFFSGQSYNEEVIQPMAEGQNLDWVWPPMTQRLNNILGDGMRARVTGGAPLVDFFPRAQNEVLRIMRDVGLDAEVAS</sequence>
<keyword evidence="5" id="KW-0449">Lipoprotein</keyword>
<evidence type="ECO:0000256" key="5">
    <source>
        <dbReference type="ARBA" id="ARBA00023288"/>
    </source>
</evidence>
<dbReference type="RefSeq" id="WP_382395084.1">
    <property type="nucleotide sequence ID" value="NZ_JBHTCQ010000002.1"/>
</dbReference>
<dbReference type="EMBL" id="JBHTCQ010000002">
    <property type="protein sequence ID" value="MFC7406069.1"/>
    <property type="molecule type" value="Genomic_DNA"/>
</dbReference>